<dbReference type="Proteomes" id="UP000480246">
    <property type="component" value="Unassembled WGS sequence"/>
</dbReference>
<accession>A0A7C8GWW9</accession>
<dbReference type="Pfam" id="PF00128">
    <property type="entry name" value="Alpha-amylase"/>
    <property type="match status" value="1"/>
</dbReference>
<keyword evidence="4" id="KW-0812">Transmembrane</keyword>
<keyword evidence="7" id="KW-1185">Reference proteome</keyword>
<keyword evidence="3" id="KW-0732">Signal</keyword>
<dbReference type="SUPFAM" id="SSF51011">
    <property type="entry name" value="Glycosyl hydrolase domain"/>
    <property type="match status" value="1"/>
</dbReference>
<dbReference type="OrthoDB" id="9805159at2"/>
<comment type="caution">
    <text evidence="6">The sequence shown here is derived from an EMBL/GenBank/DDBJ whole genome shotgun (WGS) entry which is preliminary data.</text>
</comment>
<dbReference type="SMART" id="SM00642">
    <property type="entry name" value="Aamy"/>
    <property type="match status" value="1"/>
</dbReference>
<dbReference type="InterPro" id="IPR013780">
    <property type="entry name" value="Glyco_hydro_b"/>
</dbReference>
<evidence type="ECO:0000256" key="2">
    <source>
        <dbReference type="ARBA" id="ARBA00022723"/>
    </source>
</evidence>
<evidence type="ECO:0000313" key="7">
    <source>
        <dbReference type="Proteomes" id="UP000480246"/>
    </source>
</evidence>
<dbReference type="PANTHER" id="PTHR10357:SF215">
    <property type="entry name" value="ALPHA-AMYLASE 1"/>
    <property type="match status" value="1"/>
</dbReference>
<keyword evidence="4" id="KW-1133">Transmembrane helix</keyword>
<evidence type="ECO:0000256" key="4">
    <source>
        <dbReference type="SAM" id="Phobius"/>
    </source>
</evidence>
<evidence type="ECO:0000256" key="1">
    <source>
        <dbReference type="ARBA" id="ARBA00001913"/>
    </source>
</evidence>
<dbReference type="InterPro" id="IPR017853">
    <property type="entry name" value="GH"/>
</dbReference>
<sequence>MEDGDNDRKRGFFMKKFTVKCFAIIAFILFILPVTKVEAAVQLDERIYYILVDRYVNGNSNNDFQINIEDPEAYHGGDIAGIINELPKIKQKGFTAINLSPIMESTSFTGFDTMDHQSINENFGTMEELQTLVEKAHEEDLMVIMDFVLSQVDPDHPFASEEQSNGLLDQPLAGLEYSSDSINYIMDSINFWVDQGVDGFHLYVNESTDPQLVQQIKETLADKAIILDGVEYDGVSMNHAFHEEAVNLLKQPGQSLAPLLEDESVMDPEQVNYMESVLTNRFTFETVREGYHPVTRWKLATTLLYTLPGSSLFYQGLEVPMDNGKAEPDLRMAELNKADEEIIQHIEKLASIRNVSPALTEGDFELVDQAGALTVFKRTAAEETMYIAINNDTKTQVSSLEDIGSDMQLTGLLEDNIVREHEDGTHRIVLERESSNLFIVEQSTGMNWFFIALMIAVFGGFIAFIIAYNIKVKRQTK</sequence>
<feature type="transmembrane region" description="Helical" evidence="4">
    <location>
        <begin position="448"/>
        <end position="470"/>
    </location>
</feature>
<protein>
    <recommendedName>
        <fullName evidence="5">Glycosyl hydrolase family 13 catalytic domain-containing protein</fullName>
    </recommendedName>
</protein>
<dbReference type="SUPFAM" id="SSF51445">
    <property type="entry name" value="(Trans)glycosidases"/>
    <property type="match status" value="1"/>
</dbReference>
<proteinExistence type="predicted"/>
<evidence type="ECO:0000256" key="3">
    <source>
        <dbReference type="ARBA" id="ARBA00022729"/>
    </source>
</evidence>
<dbReference type="InterPro" id="IPR006047">
    <property type="entry name" value="GH13_cat_dom"/>
</dbReference>
<dbReference type="InterPro" id="IPR054174">
    <property type="entry name" value="Alpha-amylase-like_C"/>
</dbReference>
<evidence type="ECO:0000259" key="5">
    <source>
        <dbReference type="SMART" id="SM00642"/>
    </source>
</evidence>
<gene>
    <name evidence="6" type="ORF">F9U64_01985</name>
</gene>
<evidence type="ECO:0000313" key="6">
    <source>
        <dbReference type="EMBL" id="KAB8139182.1"/>
    </source>
</evidence>
<feature type="domain" description="Glycosyl hydrolase family 13 catalytic" evidence="5">
    <location>
        <begin position="49"/>
        <end position="353"/>
    </location>
</feature>
<organism evidence="6 7">
    <name type="scientific">Gracilibacillus oryzae</name>
    <dbReference type="NCBI Taxonomy" id="1672701"/>
    <lineage>
        <taxon>Bacteria</taxon>
        <taxon>Bacillati</taxon>
        <taxon>Bacillota</taxon>
        <taxon>Bacilli</taxon>
        <taxon>Bacillales</taxon>
        <taxon>Bacillaceae</taxon>
        <taxon>Gracilibacillus</taxon>
    </lineage>
</organism>
<dbReference type="Pfam" id="PF22026">
    <property type="entry name" value="Alpha-amylase_C_2"/>
    <property type="match status" value="1"/>
</dbReference>
<dbReference type="EMBL" id="WEID01000006">
    <property type="protein sequence ID" value="KAB8139182.1"/>
    <property type="molecule type" value="Genomic_DNA"/>
</dbReference>
<keyword evidence="2" id="KW-0479">Metal-binding</keyword>
<comment type="cofactor">
    <cofactor evidence="1">
        <name>Ca(2+)</name>
        <dbReference type="ChEBI" id="CHEBI:29108"/>
    </cofactor>
</comment>
<keyword evidence="4" id="KW-0472">Membrane</keyword>
<dbReference type="AlphaFoldDB" id="A0A7C8GWW9"/>
<dbReference type="GO" id="GO:0046872">
    <property type="term" value="F:metal ion binding"/>
    <property type="evidence" value="ECO:0007669"/>
    <property type="project" value="UniProtKB-KW"/>
</dbReference>
<dbReference type="Gene3D" id="2.60.40.1180">
    <property type="entry name" value="Golgi alpha-mannosidase II"/>
    <property type="match status" value="1"/>
</dbReference>
<dbReference type="GO" id="GO:0005975">
    <property type="term" value="P:carbohydrate metabolic process"/>
    <property type="evidence" value="ECO:0007669"/>
    <property type="project" value="InterPro"/>
</dbReference>
<reference evidence="6 7" key="1">
    <citation type="submission" date="2019-10" db="EMBL/GenBank/DDBJ databases">
        <title>Gracilibacillus sp. nov. isolated from rice seeds.</title>
        <authorList>
            <person name="He S."/>
        </authorList>
    </citation>
    <scope>NUCLEOTIDE SEQUENCE [LARGE SCALE GENOMIC DNA]</scope>
    <source>
        <strain evidence="6 7">TD8</strain>
    </source>
</reference>
<name>A0A7C8GWW9_9BACI</name>
<dbReference type="Gene3D" id="3.20.20.80">
    <property type="entry name" value="Glycosidases"/>
    <property type="match status" value="1"/>
</dbReference>
<dbReference type="PANTHER" id="PTHR10357">
    <property type="entry name" value="ALPHA-AMYLASE FAMILY MEMBER"/>
    <property type="match status" value="1"/>
</dbReference>